<keyword evidence="6 7" id="KW-0472">Membrane</keyword>
<comment type="caution">
    <text evidence="9">The sequence shown here is derived from an EMBL/GenBank/DDBJ whole genome shotgun (WGS) entry which is preliminary data.</text>
</comment>
<feature type="transmembrane region" description="Helical" evidence="7">
    <location>
        <begin position="321"/>
        <end position="340"/>
    </location>
</feature>
<evidence type="ECO:0000256" key="3">
    <source>
        <dbReference type="ARBA" id="ARBA00022475"/>
    </source>
</evidence>
<evidence type="ECO:0000256" key="2">
    <source>
        <dbReference type="ARBA" id="ARBA00022448"/>
    </source>
</evidence>
<feature type="transmembrane region" description="Helical" evidence="7">
    <location>
        <begin position="346"/>
        <end position="365"/>
    </location>
</feature>
<evidence type="ECO:0000256" key="7">
    <source>
        <dbReference type="SAM" id="Phobius"/>
    </source>
</evidence>
<dbReference type="PANTHER" id="PTHR43045:SF1">
    <property type="entry name" value="SHIKIMATE TRANSPORTER"/>
    <property type="match status" value="1"/>
</dbReference>
<evidence type="ECO:0000256" key="6">
    <source>
        <dbReference type="ARBA" id="ARBA00023136"/>
    </source>
</evidence>
<dbReference type="InterPro" id="IPR020846">
    <property type="entry name" value="MFS_dom"/>
</dbReference>
<feature type="transmembrane region" description="Helical" evidence="7">
    <location>
        <begin position="41"/>
        <end position="58"/>
    </location>
</feature>
<dbReference type="InterPro" id="IPR005829">
    <property type="entry name" value="Sugar_transporter_CS"/>
</dbReference>
<dbReference type="AlphaFoldDB" id="A0A269PBP4"/>
<protein>
    <submittedName>
        <fullName evidence="9">MFS transporter</fullName>
    </submittedName>
</protein>
<dbReference type="RefSeq" id="WP_095278473.1">
    <property type="nucleotide sequence ID" value="NZ_CP047655.1"/>
</dbReference>
<proteinExistence type="predicted"/>
<feature type="domain" description="Major facilitator superfamily (MFS) profile" evidence="8">
    <location>
        <begin position="26"/>
        <end position="439"/>
    </location>
</feature>
<keyword evidence="4 7" id="KW-0812">Transmembrane</keyword>
<feature type="transmembrane region" description="Helical" evidence="7">
    <location>
        <begin position="70"/>
        <end position="90"/>
    </location>
</feature>
<dbReference type="CDD" id="cd17369">
    <property type="entry name" value="MFS_ShiA_like"/>
    <property type="match status" value="1"/>
</dbReference>
<dbReference type="PROSITE" id="PS50850">
    <property type="entry name" value="MFS"/>
    <property type="match status" value="1"/>
</dbReference>
<evidence type="ECO:0000256" key="4">
    <source>
        <dbReference type="ARBA" id="ARBA00022692"/>
    </source>
</evidence>
<dbReference type="Gene3D" id="1.20.1250.20">
    <property type="entry name" value="MFS general substrate transporter like domains"/>
    <property type="match status" value="2"/>
</dbReference>
<feature type="transmembrane region" description="Helical" evidence="7">
    <location>
        <begin position="126"/>
        <end position="146"/>
    </location>
</feature>
<evidence type="ECO:0000256" key="1">
    <source>
        <dbReference type="ARBA" id="ARBA00004651"/>
    </source>
</evidence>
<feature type="transmembrane region" description="Helical" evidence="7">
    <location>
        <begin position="386"/>
        <end position="407"/>
    </location>
</feature>
<feature type="transmembrane region" description="Helical" evidence="7">
    <location>
        <begin position="290"/>
        <end position="309"/>
    </location>
</feature>
<dbReference type="InterPro" id="IPR036259">
    <property type="entry name" value="MFS_trans_sf"/>
</dbReference>
<reference evidence="9 10" key="1">
    <citation type="submission" date="2017-08" db="EMBL/GenBank/DDBJ databases">
        <authorList>
            <person name="de Groot N.N."/>
        </authorList>
    </citation>
    <scope>NUCLEOTIDE SEQUENCE [LARGE SCALE GENOMIC DNA]</scope>
    <source>
        <strain evidence="9 10">NBT06-6</strain>
    </source>
</reference>
<feature type="transmembrane region" description="Helical" evidence="7">
    <location>
        <begin position="202"/>
        <end position="221"/>
    </location>
</feature>
<dbReference type="PROSITE" id="PS00217">
    <property type="entry name" value="SUGAR_TRANSPORT_2"/>
    <property type="match status" value="2"/>
</dbReference>
<comment type="subcellular location">
    <subcellularLocation>
        <location evidence="1">Cell membrane</location>
        <topology evidence="1">Multi-pass membrane protein</topology>
    </subcellularLocation>
</comment>
<evidence type="ECO:0000313" key="10">
    <source>
        <dbReference type="Proteomes" id="UP000215771"/>
    </source>
</evidence>
<dbReference type="EMBL" id="NQMQ01000019">
    <property type="protein sequence ID" value="PAJ69060.1"/>
    <property type="molecule type" value="Genomic_DNA"/>
</dbReference>
<gene>
    <name evidence="9" type="ORF">CIG21_09390</name>
</gene>
<dbReference type="SUPFAM" id="SSF103473">
    <property type="entry name" value="MFS general substrate transporter"/>
    <property type="match status" value="1"/>
</dbReference>
<sequence>MTTSHGIEPARQASTSEKLTNEHKRVLGGALVGTTIEWFDFFIYAQAAGLIFATQFFNPVADASPGLAQIIAWASLGISFLFRPFGAILAGHLGDRIGRKPVLVLTLVGMGLATFLMGLLPNYEAWGIAAPILLVVLRIVQGMSAGGEWGGAALIAVEHAPVLRRGYFGAFPQLGVPLGMMLATIMMLTLTAAMTPEQFETWGWRIPFLSSLALILVGFFIRRSVEESPVFTEMEQLRERSSAPLKDLFAGHSKLVAQCALIFAGNNAAGYLLIAFFVSYGSQTLGFERPVVLGIMLLGSGAWFISTLVSGHISDVIGRRAVFIWGYAALILWSLPQWVLVDSGEIFLFALATIVLGILLGVTYGPQSALYAEMFPASVRLSGLNISYALGSIIGGAFAPMISQMLLEQTRNAIYIGVYIAVLCFISMLAVIAVPKGIQGRSLGE</sequence>
<keyword evidence="3" id="KW-1003">Cell membrane</keyword>
<evidence type="ECO:0000259" key="8">
    <source>
        <dbReference type="PROSITE" id="PS50850"/>
    </source>
</evidence>
<organism evidence="9 10">
    <name type="scientific">Corynebacterium hadale</name>
    <dbReference type="NCBI Taxonomy" id="2026255"/>
    <lineage>
        <taxon>Bacteria</taxon>
        <taxon>Bacillati</taxon>
        <taxon>Actinomycetota</taxon>
        <taxon>Actinomycetes</taxon>
        <taxon>Mycobacteriales</taxon>
        <taxon>Corynebacteriaceae</taxon>
        <taxon>Corynebacterium</taxon>
    </lineage>
</organism>
<dbReference type="InterPro" id="IPR011701">
    <property type="entry name" value="MFS"/>
</dbReference>
<feature type="transmembrane region" description="Helical" evidence="7">
    <location>
        <begin position="413"/>
        <end position="434"/>
    </location>
</feature>
<dbReference type="PANTHER" id="PTHR43045">
    <property type="entry name" value="SHIKIMATE TRANSPORTER"/>
    <property type="match status" value="1"/>
</dbReference>
<feature type="transmembrane region" description="Helical" evidence="7">
    <location>
        <begin position="167"/>
        <end position="190"/>
    </location>
</feature>
<keyword evidence="2" id="KW-0813">Transport</keyword>
<evidence type="ECO:0000256" key="5">
    <source>
        <dbReference type="ARBA" id="ARBA00022989"/>
    </source>
</evidence>
<evidence type="ECO:0000313" key="9">
    <source>
        <dbReference type="EMBL" id="PAJ69060.1"/>
    </source>
</evidence>
<dbReference type="GO" id="GO:0022857">
    <property type="term" value="F:transmembrane transporter activity"/>
    <property type="evidence" value="ECO:0007669"/>
    <property type="project" value="InterPro"/>
</dbReference>
<dbReference type="Proteomes" id="UP000215771">
    <property type="component" value="Unassembled WGS sequence"/>
</dbReference>
<feature type="transmembrane region" description="Helical" evidence="7">
    <location>
        <begin position="255"/>
        <end position="278"/>
    </location>
</feature>
<dbReference type="Pfam" id="PF07690">
    <property type="entry name" value="MFS_1"/>
    <property type="match status" value="1"/>
</dbReference>
<dbReference type="GO" id="GO:0005886">
    <property type="term" value="C:plasma membrane"/>
    <property type="evidence" value="ECO:0007669"/>
    <property type="project" value="UniProtKB-SubCell"/>
</dbReference>
<keyword evidence="5 7" id="KW-1133">Transmembrane helix</keyword>
<feature type="transmembrane region" description="Helical" evidence="7">
    <location>
        <begin position="102"/>
        <end position="120"/>
    </location>
</feature>
<accession>A0A269PBP4</accession>
<name>A0A269PBP4_9CORY</name>